<dbReference type="AlphaFoldDB" id="A0A5N5QRW1"/>
<comment type="subcellular location">
    <subcellularLocation>
        <location evidence="2">Cytoplasm</location>
    </subcellularLocation>
    <subcellularLocation>
        <location evidence="1">Nucleus</location>
    </subcellularLocation>
</comment>
<dbReference type="PANTHER" id="PTHR31250:SF27">
    <property type="entry name" value="IQ DOMAIN-CONTAINING PROTEIN IQM5"/>
    <property type="match status" value="1"/>
</dbReference>
<gene>
    <name evidence="6" type="ORF">CTheo_2155</name>
</gene>
<keyword evidence="4" id="KW-0539">Nucleus</keyword>
<evidence type="ECO:0008006" key="8">
    <source>
        <dbReference type="Google" id="ProtNLM"/>
    </source>
</evidence>
<keyword evidence="7" id="KW-1185">Reference proteome</keyword>
<evidence type="ECO:0000313" key="6">
    <source>
        <dbReference type="EMBL" id="KAB5594378.1"/>
    </source>
</evidence>
<evidence type="ECO:0000313" key="7">
    <source>
        <dbReference type="Proteomes" id="UP000383932"/>
    </source>
</evidence>
<organism evidence="6 7">
    <name type="scientific">Ceratobasidium theobromae</name>
    <dbReference type="NCBI Taxonomy" id="1582974"/>
    <lineage>
        <taxon>Eukaryota</taxon>
        <taxon>Fungi</taxon>
        <taxon>Dikarya</taxon>
        <taxon>Basidiomycota</taxon>
        <taxon>Agaricomycotina</taxon>
        <taxon>Agaricomycetes</taxon>
        <taxon>Cantharellales</taxon>
        <taxon>Ceratobasidiaceae</taxon>
        <taxon>Ceratobasidium</taxon>
    </lineage>
</organism>
<accession>A0A5N5QRW1</accession>
<comment type="caution">
    <text evidence="6">The sequence shown here is derived from an EMBL/GenBank/DDBJ whole genome shotgun (WGS) entry which is preliminary data.</text>
</comment>
<evidence type="ECO:0000256" key="5">
    <source>
        <dbReference type="SAM" id="MobiDB-lite"/>
    </source>
</evidence>
<name>A0A5N5QRW1_9AGAM</name>
<evidence type="ECO:0000256" key="4">
    <source>
        <dbReference type="ARBA" id="ARBA00023242"/>
    </source>
</evidence>
<proteinExistence type="predicted"/>
<dbReference type="EMBL" id="SSOP01000021">
    <property type="protein sequence ID" value="KAB5594378.1"/>
    <property type="molecule type" value="Genomic_DNA"/>
</dbReference>
<dbReference type="PANTHER" id="PTHR31250">
    <property type="entry name" value="IQ DOMAIN-CONTAINING PROTEIN IQM3"/>
    <property type="match status" value="1"/>
</dbReference>
<keyword evidence="3" id="KW-0963">Cytoplasm</keyword>
<evidence type="ECO:0000256" key="2">
    <source>
        <dbReference type="ARBA" id="ARBA00004496"/>
    </source>
</evidence>
<evidence type="ECO:0000256" key="1">
    <source>
        <dbReference type="ARBA" id="ARBA00004123"/>
    </source>
</evidence>
<dbReference type="InterPro" id="IPR044159">
    <property type="entry name" value="IQM"/>
</dbReference>
<sequence>MSDGRISEESRAAQVLQKYWKQRQQRRYKIVSAEARWKDAFMQAQAAIHLRSAERGENDPKSRLRRAVFLAGRLQDGEALASDEENLPKPNSQNSKLLDAQHWLELTDGWQEEDTKENFFRWLDHGGGKDLSLPECPREQLESERIMEQRANYLGLLRWMRNNELVDTRSNRWKDAGNGMGIIPMTLEEMRGKEIAQAPSKHGRIGSPESILDSEGAHYVDIAAKPGDNKIQRLFRSHFTAKGIMERLLRKTLKKNTWIYVCDMKRHLFVGIKETGAFQHSSFTSGGLVSSAGLIKVKSGRIHKLSPLSGHYRTSVEHYRLFLEDLARRGADLSKVQVTKAEVTLWGLEHYKRLQKAKRAKQKKLANAITKAVLFKNKERASKDRPRRDSDSYEKKLAQQRQKDEVWLREGKWRRDIVHGRQRTKREG</sequence>
<reference evidence="6 7" key="1">
    <citation type="journal article" date="2019" name="Fungal Biol. Biotechnol.">
        <title>Draft genome sequence of fastidious pathogen Ceratobasidium theobromae, which causes vascular-streak dieback in Theobroma cacao.</title>
        <authorList>
            <person name="Ali S.S."/>
            <person name="Asman A."/>
            <person name="Shao J."/>
            <person name="Firmansyah A.P."/>
            <person name="Susilo A.W."/>
            <person name="Rosmana A."/>
            <person name="McMahon P."/>
            <person name="Junaid M."/>
            <person name="Guest D."/>
            <person name="Kheng T.Y."/>
            <person name="Meinhardt L.W."/>
            <person name="Bailey B.A."/>
        </authorList>
    </citation>
    <scope>NUCLEOTIDE SEQUENCE [LARGE SCALE GENOMIC DNA]</scope>
    <source>
        <strain evidence="6 7">CT2</strain>
    </source>
</reference>
<dbReference type="Proteomes" id="UP000383932">
    <property type="component" value="Unassembled WGS sequence"/>
</dbReference>
<dbReference type="GO" id="GO:0005737">
    <property type="term" value="C:cytoplasm"/>
    <property type="evidence" value="ECO:0007669"/>
    <property type="project" value="UniProtKB-SubCell"/>
</dbReference>
<protein>
    <recommendedName>
        <fullName evidence="8">IQ calmodulin-binding motif protein</fullName>
    </recommendedName>
</protein>
<feature type="region of interest" description="Disordered" evidence="5">
    <location>
        <begin position="377"/>
        <end position="404"/>
    </location>
</feature>
<dbReference type="GO" id="GO:0005634">
    <property type="term" value="C:nucleus"/>
    <property type="evidence" value="ECO:0007669"/>
    <property type="project" value="UniProtKB-SubCell"/>
</dbReference>
<dbReference type="OrthoDB" id="7344096at2759"/>
<evidence type="ECO:0000256" key="3">
    <source>
        <dbReference type="ARBA" id="ARBA00022490"/>
    </source>
</evidence>